<gene>
    <name evidence="2" type="ORF">I5L03_01905</name>
</gene>
<dbReference type="InterPro" id="IPR019236">
    <property type="entry name" value="APP1_cat"/>
</dbReference>
<dbReference type="PANTHER" id="PTHR28208:SF3">
    <property type="entry name" value="PHOSPHATIDATE PHOSPHATASE APP1"/>
    <property type="match status" value="1"/>
</dbReference>
<reference evidence="2 3" key="1">
    <citation type="submission" date="2020-11" db="EMBL/GenBank/DDBJ databases">
        <title>Erythrobacter sediminis sp. nov., a marine bacterium from a tidal flat of Garorim Bay.</title>
        <authorList>
            <person name="Kim D."/>
            <person name="Yoo Y."/>
            <person name="Kim J.-J."/>
        </authorList>
    </citation>
    <scope>NUCLEOTIDE SEQUENCE [LARGE SCALE GENOMIC DNA]</scope>
    <source>
        <strain evidence="2 3">JGD-13</strain>
    </source>
</reference>
<dbReference type="EMBL" id="JAEANY010000001">
    <property type="protein sequence ID" value="MBH5321336.1"/>
    <property type="molecule type" value="Genomic_DNA"/>
</dbReference>
<accession>A0ABS0N044</accession>
<dbReference type="Proteomes" id="UP000602442">
    <property type="component" value="Unassembled WGS sequence"/>
</dbReference>
<evidence type="ECO:0000313" key="3">
    <source>
        <dbReference type="Proteomes" id="UP000602442"/>
    </source>
</evidence>
<protein>
    <submittedName>
        <fullName evidence="2">DUF2183 domain-containing protein</fullName>
    </submittedName>
</protein>
<evidence type="ECO:0000313" key="2">
    <source>
        <dbReference type="EMBL" id="MBH5321336.1"/>
    </source>
</evidence>
<dbReference type="PANTHER" id="PTHR28208">
    <property type="entry name" value="PHOSPHATIDATE PHOSPHATASE APP1"/>
    <property type="match status" value="1"/>
</dbReference>
<keyword evidence="3" id="KW-1185">Reference proteome</keyword>
<feature type="domain" description="Phosphatidate phosphatase APP1 catalytic" evidence="1">
    <location>
        <begin position="134"/>
        <end position="300"/>
    </location>
</feature>
<sequence>MVFSRLTDTRIQPYLGFRNRERLRLSVRALRSPAPRFHRRSRVGALRKMLSQFASREVEGVEVRLVLEHGDTVHLDTRGTSDKEGFVHFDLELDAKADLPQSTAWESARVEWLNAEGPQQADASILAPAASSDIAIISDIDDTIIESGITGGLRNVARNWKRVVAQMPSERHTVPGAPEFYGNLSGPRHHLPEGALPASKRPFFYVSSSPWNIFSYLLTFKQINNLPVGPMMLRDWGLNAQTFGHSSHGAHKDLAIASILGMYPDMRFALVGDDTQGDLPAFAKAVADFPGQVAAIFLRRAADEPFDSDEQDAKAIIEEADVPLWLGDDYSKGKAFLSSIGLAHESDAEEVVQTVSGAKEPSTASAE</sequence>
<organism evidence="2 3">
    <name type="scientific">Aurantiacibacter sediminis</name>
    <dbReference type="NCBI Taxonomy" id="2793064"/>
    <lineage>
        <taxon>Bacteria</taxon>
        <taxon>Pseudomonadati</taxon>
        <taxon>Pseudomonadota</taxon>
        <taxon>Alphaproteobacteria</taxon>
        <taxon>Sphingomonadales</taxon>
        <taxon>Erythrobacteraceae</taxon>
        <taxon>Aurantiacibacter</taxon>
    </lineage>
</organism>
<proteinExistence type="predicted"/>
<dbReference type="Pfam" id="PF09949">
    <property type="entry name" value="APP1_cat"/>
    <property type="match status" value="1"/>
</dbReference>
<dbReference type="InterPro" id="IPR052935">
    <property type="entry name" value="Mg2+_PAP"/>
</dbReference>
<comment type="caution">
    <text evidence="2">The sequence shown here is derived from an EMBL/GenBank/DDBJ whole genome shotgun (WGS) entry which is preliminary data.</text>
</comment>
<name>A0ABS0N044_9SPHN</name>
<evidence type="ECO:0000259" key="1">
    <source>
        <dbReference type="Pfam" id="PF09949"/>
    </source>
</evidence>